<dbReference type="GO" id="GO:0005938">
    <property type="term" value="C:cell cortex"/>
    <property type="evidence" value="ECO:0007669"/>
    <property type="project" value="TreeGrafter"/>
</dbReference>
<dbReference type="OrthoDB" id="2130750at2759"/>
<keyword evidence="2" id="KW-0963">Cytoplasm</keyword>
<comment type="subcellular location">
    <subcellularLocation>
        <location evidence="1">Cytoplasm</location>
    </subcellularLocation>
</comment>
<dbReference type="GO" id="GO:0005634">
    <property type="term" value="C:nucleus"/>
    <property type="evidence" value="ECO:0007669"/>
    <property type="project" value="TreeGrafter"/>
</dbReference>
<keyword evidence="3" id="KW-0175">Coiled coil</keyword>
<evidence type="ECO:0000313" key="5">
    <source>
        <dbReference type="EMBL" id="CDK24747.1"/>
    </source>
</evidence>
<dbReference type="InterPro" id="IPR036859">
    <property type="entry name" value="CAP-Gly_dom_sf"/>
</dbReference>
<dbReference type="GeneID" id="34518150"/>
<dbReference type="Pfam" id="PF01302">
    <property type="entry name" value="CAP_GLY"/>
    <property type="match status" value="1"/>
</dbReference>
<dbReference type="GO" id="GO:0031122">
    <property type="term" value="P:cytoplasmic microtubule organization"/>
    <property type="evidence" value="ECO:0007669"/>
    <property type="project" value="TreeGrafter"/>
</dbReference>
<organism evidence="5 6">
    <name type="scientific">Kuraishia capsulata CBS 1993</name>
    <dbReference type="NCBI Taxonomy" id="1382522"/>
    <lineage>
        <taxon>Eukaryota</taxon>
        <taxon>Fungi</taxon>
        <taxon>Dikarya</taxon>
        <taxon>Ascomycota</taxon>
        <taxon>Saccharomycotina</taxon>
        <taxon>Pichiomycetes</taxon>
        <taxon>Pichiales</taxon>
        <taxon>Pichiaceae</taxon>
        <taxon>Kuraishia</taxon>
    </lineage>
</organism>
<feature type="domain" description="CAP-Gly" evidence="4">
    <location>
        <begin position="23"/>
        <end position="70"/>
    </location>
</feature>
<dbReference type="AlphaFoldDB" id="W6MJQ9"/>
<dbReference type="GO" id="GO:0051010">
    <property type="term" value="F:microtubule plus-end binding"/>
    <property type="evidence" value="ECO:0007669"/>
    <property type="project" value="TreeGrafter"/>
</dbReference>
<feature type="coiled-coil region" evidence="3">
    <location>
        <begin position="400"/>
        <end position="463"/>
    </location>
</feature>
<dbReference type="STRING" id="1382522.W6MJQ9"/>
<dbReference type="SUPFAM" id="SSF74924">
    <property type="entry name" value="Cap-Gly domain"/>
    <property type="match status" value="1"/>
</dbReference>
<protein>
    <recommendedName>
        <fullName evidence="4">CAP-Gly domain-containing protein</fullName>
    </recommendedName>
</protein>
<dbReference type="InterPro" id="IPR000938">
    <property type="entry name" value="CAP-Gly_domain"/>
</dbReference>
<feature type="coiled-coil region" evidence="3">
    <location>
        <begin position="104"/>
        <end position="304"/>
    </location>
</feature>
<dbReference type="Gene3D" id="2.30.30.190">
    <property type="entry name" value="CAP Gly-rich-like domain"/>
    <property type="match status" value="1"/>
</dbReference>
<dbReference type="PANTHER" id="PTHR18916">
    <property type="entry name" value="DYNACTIN 1-RELATED MICROTUBULE-BINDING"/>
    <property type="match status" value="1"/>
</dbReference>
<dbReference type="HOGENOM" id="CLU_018256_0_0_1"/>
<dbReference type="EMBL" id="HG793125">
    <property type="protein sequence ID" value="CDK24747.1"/>
    <property type="molecule type" value="Genomic_DNA"/>
</dbReference>
<evidence type="ECO:0000313" key="6">
    <source>
        <dbReference type="Proteomes" id="UP000019384"/>
    </source>
</evidence>
<dbReference type="RefSeq" id="XP_022456762.1">
    <property type="nucleotide sequence ID" value="XM_022605278.1"/>
</dbReference>
<dbReference type="Proteomes" id="UP000019384">
    <property type="component" value="Unassembled WGS sequence"/>
</dbReference>
<accession>W6MJQ9</accession>
<dbReference type="PANTHER" id="PTHR18916:SF85">
    <property type="entry name" value="TUBULIN-FOLDING COFACTOR B"/>
    <property type="match status" value="1"/>
</dbReference>
<keyword evidence="6" id="KW-1185">Reference proteome</keyword>
<evidence type="ECO:0000256" key="1">
    <source>
        <dbReference type="ARBA" id="ARBA00004496"/>
    </source>
</evidence>
<dbReference type="SMART" id="SM01052">
    <property type="entry name" value="CAP_GLY"/>
    <property type="match status" value="1"/>
</dbReference>
<gene>
    <name evidence="5" type="ORF">KUCA_T00000713001</name>
</gene>
<evidence type="ECO:0000256" key="2">
    <source>
        <dbReference type="ARBA" id="ARBA00022490"/>
    </source>
</evidence>
<reference evidence="5" key="1">
    <citation type="submission" date="2013-12" db="EMBL/GenBank/DDBJ databases">
        <authorList>
            <person name="Genoscope - CEA"/>
        </authorList>
    </citation>
    <scope>NUCLEOTIDE SEQUENCE</scope>
    <source>
        <strain evidence="5">CBS 1993</strain>
    </source>
</reference>
<name>W6MJQ9_9ASCO</name>
<proteinExistence type="predicted"/>
<sequence>MEGLRLEQRVSIQGNAGVVRFVGKTEFGKGDWVGVELDHAVGKNDGSVQGVRYFECQNTDSGALHGLFVRPTIVVSLSADSKRELGEQASSTDISREQKLELLVRRLEFKLKSSTQEIAALQQNIADFGLENQRLLVAIEELERSMENVVMERETFSDLSESLQSQLSELDNNYNLLLQEYAKAKNELLNSKEMEERSVALGRADPNNGMILAKNEALERDMERYSSREKSLLEKIELLEKETEKHTDILSTFNELQQKYAESQSALIELKSQLALLSESQELVESLTEKNVALCEEIEALEESIRQGAESNLTIGSLLTQSQANESKLMTQIEELTLEKKKCLENLETAAEENNSLVQEAETLRFQLRSNGAQALDGHGIADKSGSSLQRELALKTDRLKALQYQSRRQQVRLEKVEQRLLTAQRMIPDSDVKEALTKLGELSQLEQLAEELGAASSHLQARGPQFHDTSVQVAQLAAEYDYVLHNWRYSSDGSSRIADFISLMLSKTQELLEISQSGEPKELDLVLSAIHGDTGFFIDENLGPINRRENMIYRLRVEAFIPGKRCLAVLEALPQSEQTKNLLELLYKLCGEIEEKLDLLLQKRKNLQEVKSTFGTDTGSVLRDVLAEVRGKDRAFLEVSAEFTRRIEHCLEELTSMEITIQGTSVSYVDGILKLLKQKEEETRSNIEEAEKLKRDALDMALRLVSQNKLCGELSARIVALERRLENTKHSEDDLLWIRSKLDVLKSENENLLEMKLDLLSKNEELETKMNQIKRDNKLFGDFNTVYEEKEFAGKAELVSEIHSLRTAVSIFQDRRRKTVDLSWLNEEVYKAPEYVASTLEAGTRTLARTIVGIQSRYRVLPVGRYENWRPRASMPGHQANLMKEELGNYNSLKALVFGRKLVG</sequence>
<feature type="coiled-coil region" evidence="3">
    <location>
        <begin position="674"/>
        <end position="777"/>
    </location>
</feature>
<feature type="coiled-coil region" evidence="3">
    <location>
        <begin position="333"/>
        <end position="367"/>
    </location>
</feature>
<evidence type="ECO:0000256" key="3">
    <source>
        <dbReference type="SAM" id="Coils"/>
    </source>
</evidence>
<evidence type="ECO:0000259" key="4">
    <source>
        <dbReference type="PROSITE" id="PS50245"/>
    </source>
</evidence>
<dbReference type="PROSITE" id="PS50245">
    <property type="entry name" value="CAP_GLY_2"/>
    <property type="match status" value="1"/>
</dbReference>
<dbReference type="GO" id="GO:0035371">
    <property type="term" value="C:microtubule plus-end"/>
    <property type="evidence" value="ECO:0007669"/>
    <property type="project" value="TreeGrafter"/>
</dbReference>
<reference evidence="5" key="2">
    <citation type="submission" date="2014-02" db="EMBL/GenBank/DDBJ databases">
        <title>Complete DNA sequence of /Kuraishia capsulata/ illustrates novel genomic features among budding yeasts (/Saccharomycotina/).</title>
        <authorList>
            <person name="Morales L."/>
            <person name="Noel B."/>
            <person name="Porcel B."/>
            <person name="Marcet-Houben M."/>
            <person name="Hullo M-F."/>
            <person name="Sacerdot C."/>
            <person name="Tekaia F."/>
            <person name="Leh-Louis V."/>
            <person name="Despons L."/>
            <person name="Khanna V."/>
            <person name="Aury J-M."/>
            <person name="Barbe V."/>
            <person name="Couloux A."/>
            <person name="Labadie K."/>
            <person name="Pelletier E."/>
            <person name="Souciet J-L."/>
            <person name="Boekhout T."/>
            <person name="Gabaldon T."/>
            <person name="Wincker P."/>
            <person name="Dujon B."/>
        </authorList>
    </citation>
    <scope>NUCLEOTIDE SEQUENCE</scope>
    <source>
        <strain evidence="5">CBS 1993</strain>
    </source>
</reference>
<dbReference type="PROSITE" id="PS00845">
    <property type="entry name" value="CAP_GLY_1"/>
    <property type="match status" value="1"/>
</dbReference>